<evidence type="ECO:0000313" key="6">
    <source>
        <dbReference type="EMBL" id="PRX61715.1"/>
    </source>
</evidence>
<dbReference type="PROSITE" id="PS00211">
    <property type="entry name" value="ABC_TRANSPORTER_1"/>
    <property type="match status" value="1"/>
</dbReference>
<sequence length="314" mass="32882">MAALSVGDLMVRYGSVTAVRGVSFDVAAGSVLGLVGESGSGKSTVARALVGLTPATGSMRIDGADLSSRQARRRVQLVFQDSRSSLDPRYTVEQCVAEGLTGVRGRAASARVAELLDLVSLDPAVAGSRPGDLSGGQRQRVAIARALAARPDVVIADEVTASLDVSVQAVVLNLLRRLRAELGLTMIFISHNLAVVEYMCDDLAVMFDGRIVEYGAVGEVIGRPEHPYTRSLLAAVPEIGQRRLLSESDVEASAVTDPASAGGCAYRLRCPIGPAANPEREICVTTEPAATAAHAHHAACHFARELDHPVGPRG</sequence>
<evidence type="ECO:0000313" key="7">
    <source>
        <dbReference type="Proteomes" id="UP000238312"/>
    </source>
</evidence>
<dbReference type="InterPro" id="IPR050319">
    <property type="entry name" value="ABC_transp_ATP-bind"/>
</dbReference>
<comment type="similarity">
    <text evidence="1">Belongs to the ABC transporter superfamily.</text>
</comment>
<dbReference type="InterPro" id="IPR003593">
    <property type="entry name" value="AAA+_ATPase"/>
</dbReference>
<dbReference type="NCBIfam" id="TIGR01727">
    <property type="entry name" value="oligo_HPY"/>
    <property type="match status" value="1"/>
</dbReference>
<keyword evidence="4 6" id="KW-0067">ATP-binding</keyword>
<proteinExistence type="inferred from homology"/>
<dbReference type="InterPro" id="IPR013563">
    <property type="entry name" value="Oligopep_ABC_C"/>
</dbReference>
<dbReference type="Gene3D" id="3.40.50.300">
    <property type="entry name" value="P-loop containing nucleotide triphosphate hydrolases"/>
    <property type="match status" value="1"/>
</dbReference>
<dbReference type="PANTHER" id="PTHR43776:SF7">
    <property type="entry name" value="D,D-DIPEPTIDE TRANSPORT ATP-BINDING PROTEIN DDPF-RELATED"/>
    <property type="match status" value="1"/>
</dbReference>
<comment type="caution">
    <text evidence="6">The sequence shown here is derived from an EMBL/GenBank/DDBJ whole genome shotgun (WGS) entry which is preliminary data.</text>
</comment>
<dbReference type="GO" id="GO:0005524">
    <property type="term" value="F:ATP binding"/>
    <property type="evidence" value="ECO:0007669"/>
    <property type="project" value="UniProtKB-KW"/>
</dbReference>
<protein>
    <submittedName>
        <fullName evidence="6">Oligopeptide/dipeptide ABC transporter ATP-binding protein</fullName>
    </submittedName>
</protein>
<dbReference type="InterPro" id="IPR027417">
    <property type="entry name" value="P-loop_NTPase"/>
</dbReference>
<accession>A0A2T0MSY6</accession>
<dbReference type="GO" id="GO:0015833">
    <property type="term" value="P:peptide transport"/>
    <property type="evidence" value="ECO:0007669"/>
    <property type="project" value="InterPro"/>
</dbReference>
<dbReference type="GO" id="GO:0016887">
    <property type="term" value="F:ATP hydrolysis activity"/>
    <property type="evidence" value="ECO:0007669"/>
    <property type="project" value="InterPro"/>
</dbReference>
<dbReference type="InterPro" id="IPR017871">
    <property type="entry name" value="ABC_transporter-like_CS"/>
</dbReference>
<dbReference type="Pfam" id="PF00005">
    <property type="entry name" value="ABC_tran"/>
    <property type="match status" value="1"/>
</dbReference>
<name>A0A2T0MSY6_9ACTN</name>
<dbReference type="AlphaFoldDB" id="A0A2T0MSY6"/>
<keyword evidence="2" id="KW-0813">Transport</keyword>
<dbReference type="Proteomes" id="UP000238312">
    <property type="component" value="Unassembled WGS sequence"/>
</dbReference>
<organism evidence="6 7">
    <name type="scientific">Nonomuraea fuscirosea</name>
    <dbReference type="NCBI Taxonomy" id="1291556"/>
    <lineage>
        <taxon>Bacteria</taxon>
        <taxon>Bacillati</taxon>
        <taxon>Actinomycetota</taxon>
        <taxon>Actinomycetes</taxon>
        <taxon>Streptosporangiales</taxon>
        <taxon>Streptosporangiaceae</taxon>
        <taxon>Nonomuraea</taxon>
    </lineage>
</organism>
<dbReference type="InterPro" id="IPR003439">
    <property type="entry name" value="ABC_transporter-like_ATP-bd"/>
</dbReference>
<dbReference type="CDD" id="cd03257">
    <property type="entry name" value="ABC_NikE_OppD_transporters"/>
    <property type="match status" value="1"/>
</dbReference>
<keyword evidence="7" id="KW-1185">Reference proteome</keyword>
<evidence type="ECO:0000256" key="1">
    <source>
        <dbReference type="ARBA" id="ARBA00005417"/>
    </source>
</evidence>
<evidence type="ECO:0000259" key="5">
    <source>
        <dbReference type="PROSITE" id="PS50893"/>
    </source>
</evidence>
<dbReference type="PROSITE" id="PS50893">
    <property type="entry name" value="ABC_TRANSPORTER_2"/>
    <property type="match status" value="1"/>
</dbReference>
<dbReference type="Pfam" id="PF08352">
    <property type="entry name" value="oligo_HPY"/>
    <property type="match status" value="1"/>
</dbReference>
<dbReference type="PANTHER" id="PTHR43776">
    <property type="entry name" value="TRANSPORT ATP-BINDING PROTEIN"/>
    <property type="match status" value="1"/>
</dbReference>
<dbReference type="SMART" id="SM00382">
    <property type="entry name" value="AAA"/>
    <property type="match status" value="1"/>
</dbReference>
<evidence type="ECO:0000256" key="2">
    <source>
        <dbReference type="ARBA" id="ARBA00022448"/>
    </source>
</evidence>
<dbReference type="SUPFAM" id="SSF52540">
    <property type="entry name" value="P-loop containing nucleoside triphosphate hydrolases"/>
    <property type="match status" value="1"/>
</dbReference>
<evidence type="ECO:0000256" key="4">
    <source>
        <dbReference type="ARBA" id="ARBA00022840"/>
    </source>
</evidence>
<dbReference type="RefSeq" id="WP_106245565.1">
    <property type="nucleotide sequence ID" value="NZ_PVNG01000014.1"/>
</dbReference>
<gene>
    <name evidence="6" type="ORF">B0I32_11484</name>
</gene>
<feature type="domain" description="ABC transporter" evidence="5">
    <location>
        <begin position="4"/>
        <end position="233"/>
    </location>
</feature>
<dbReference type="EMBL" id="PVNG01000014">
    <property type="protein sequence ID" value="PRX61715.1"/>
    <property type="molecule type" value="Genomic_DNA"/>
</dbReference>
<dbReference type="OrthoDB" id="5357528at2"/>
<dbReference type="GO" id="GO:0055085">
    <property type="term" value="P:transmembrane transport"/>
    <property type="evidence" value="ECO:0007669"/>
    <property type="project" value="UniProtKB-ARBA"/>
</dbReference>
<evidence type="ECO:0000256" key="3">
    <source>
        <dbReference type="ARBA" id="ARBA00022741"/>
    </source>
</evidence>
<keyword evidence="3" id="KW-0547">Nucleotide-binding</keyword>
<reference evidence="6 7" key="1">
    <citation type="submission" date="2018-03" db="EMBL/GenBank/DDBJ databases">
        <title>Genomic Encyclopedia of Type Strains, Phase III (KMG-III): the genomes of soil and plant-associated and newly described type strains.</title>
        <authorList>
            <person name="Whitman W."/>
        </authorList>
    </citation>
    <scope>NUCLEOTIDE SEQUENCE [LARGE SCALE GENOMIC DNA]</scope>
    <source>
        <strain evidence="6 7">CGMCC 4.7104</strain>
    </source>
</reference>